<keyword evidence="1 3" id="KW-0378">Hydrolase</keyword>
<comment type="caution">
    <text evidence="3">The sequence shown here is derived from an EMBL/GenBank/DDBJ whole genome shotgun (WGS) entry which is preliminary data.</text>
</comment>
<dbReference type="PRINTS" id="PR00111">
    <property type="entry name" value="ABHYDROLASE"/>
</dbReference>
<dbReference type="PRINTS" id="PR00412">
    <property type="entry name" value="EPOXHYDRLASE"/>
</dbReference>
<feature type="domain" description="AB hydrolase-1" evidence="2">
    <location>
        <begin position="37"/>
        <end position="281"/>
    </location>
</feature>
<accession>A0ABS5YW76</accession>
<evidence type="ECO:0000259" key="2">
    <source>
        <dbReference type="Pfam" id="PF00561"/>
    </source>
</evidence>
<dbReference type="Pfam" id="PF00561">
    <property type="entry name" value="Abhydrolase_1"/>
    <property type="match status" value="1"/>
</dbReference>
<organism evidence="3 4">
    <name type="scientific">Paractinoplanes bogorensis</name>
    <dbReference type="NCBI Taxonomy" id="1610840"/>
    <lineage>
        <taxon>Bacteria</taxon>
        <taxon>Bacillati</taxon>
        <taxon>Actinomycetota</taxon>
        <taxon>Actinomycetes</taxon>
        <taxon>Micromonosporales</taxon>
        <taxon>Micromonosporaceae</taxon>
        <taxon>Paractinoplanes</taxon>
    </lineage>
</organism>
<reference evidence="3 4" key="1">
    <citation type="submission" date="2021-06" db="EMBL/GenBank/DDBJ databases">
        <title>Actinoplanes lichenicola sp. nov., and Actinoplanes ovalisporus sp. nov., isolated from lichen in Thailand.</title>
        <authorList>
            <person name="Saeng-In P."/>
            <person name="Kanchanasin P."/>
            <person name="Yuki M."/>
            <person name="Kudo T."/>
            <person name="Ohkuma M."/>
            <person name="Phongsopitanun W."/>
            <person name="Tanasupawat S."/>
        </authorList>
    </citation>
    <scope>NUCLEOTIDE SEQUENCE [LARGE SCALE GENOMIC DNA]</scope>
    <source>
        <strain evidence="3 4">NBRC 110975</strain>
    </source>
</reference>
<keyword evidence="4" id="KW-1185">Reference proteome</keyword>
<dbReference type="InterPro" id="IPR000639">
    <property type="entry name" value="Epox_hydrolase-like"/>
</dbReference>
<dbReference type="InterPro" id="IPR000073">
    <property type="entry name" value="AB_hydrolase_1"/>
</dbReference>
<dbReference type="InterPro" id="IPR029058">
    <property type="entry name" value="AB_hydrolase_fold"/>
</dbReference>
<evidence type="ECO:0000313" key="3">
    <source>
        <dbReference type="EMBL" id="MBU2667326.1"/>
    </source>
</evidence>
<dbReference type="PANTHER" id="PTHR42977:SF3">
    <property type="entry name" value="AB HYDROLASE-1 DOMAIN-CONTAINING PROTEIN"/>
    <property type="match status" value="1"/>
</dbReference>
<evidence type="ECO:0000313" key="4">
    <source>
        <dbReference type="Proteomes" id="UP001519654"/>
    </source>
</evidence>
<dbReference type="SUPFAM" id="SSF53474">
    <property type="entry name" value="alpha/beta-Hydrolases"/>
    <property type="match status" value="1"/>
</dbReference>
<proteinExistence type="predicted"/>
<evidence type="ECO:0000256" key="1">
    <source>
        <dbReference type="ARBA" id="ARBA00022801"/>
    </source>
</evidence>
<dbReference type="Proteomes" id="UP001519654">
    <property type="component" value="Unassembled WGS sequence"/>
</dbReference>
<protein>
    <submittedName>
        <fullName evidence="3">Alpha/beta hydrolase</fullName>
    </submittedName>
</protein>
<gene>
    <name evidence="3" type="ORF">KOI35_27830</name>
</gene>
<name>A0ABS5YW76_9ACTN</name>
<dbReference type="EMBL" id="JAHKKG010000008">
    <property type="protein sequence ID" value="MBU2667326.1"/>
    <property type="molecule type" value="Genomic_DNA"/>
</dbReference>
<dbReference type="Gene3D" id="3.40.50.1820">
    <property type="entry name" value="alpha/beta hydrolase"/>
    <property type="match status" value="1"/>
</dbReference>
<dbReference type="InterPro" id="IPR051340">
    <property type="entry name" value="Haloalkane_dehalogenase"/>
</dbReference>
<dbReference type="PANTHER" id="PTHR42977">
    <property type="entry name" value="HYDROLASE-RELATED"/>
    <property type="match status" value="1"/>
</dbReference>
<sequence length="298" mass="33641">MVNRMTTTPFVPVVQYKTENLDGFEMFYREAGPADAPVVLLLHGFPTSSHMFRDLIPYLADRFHVIAPDLPGYGGSAAPDRAGFDYTFDNAALHVQKLLTRLGITRYAVNVFDYGAPTAWRLALADPSAITALIVQNGNAYDEGLDNDFWKPIKRYWADPSAENRDALRGLVTLDSTRFQYTDGMAHATRISPDNWTVDQALLDRPGNDEIQLDYFLDYGTNPALYPPVQEWLRTTQPPTLVVWGANDVIFPAEGAHPYKQDLKDVEFHLFDSGHFLLEDRADEVFPLIHDFLTRKLG</sequence>
<dbReference type="GO" id="GO:0016787">
    <property type="term" value="F:hydrolase activity"/>
    <property type="evidence" value="ECO:0007669"/>
    <property type="project" value="UniProtKB-KW"/>
</dbReference>